<dbReference type="EMBL" id="JAYMYR010000006">
    <property type="protein sequence ID" value="KAK7356430.1"/>
    <property type="molecule type" value="Genomic_DNA"/>
</dbReference>
<dbReference type="InterPro" id="IPR002083">
    <property type="entry name" value="MATH/TRAF_dom"/>
</dbReference>
<dbReference type="SMART" id="SM00061">
    <property type="entry name" value="MATH"/>
    <property type="match status" value="1"/>
</dbReference>
<evidence type="ECO:0000256" key="1">
    <source>
        <dbReference type="SAM" id="MobiDB-lite"/>
    </source>
</evidence>
<dbReference type="PANTHER" id="PTHR47477">
    <property type="entry name" value="TNF RECEPTOR-ASSOCIATED FACTOR HOMOLOG 1A"/>
    <property type="match status" value="1"/>
</dbReference>
<sequence length="1204" mass="134492">MKSNIILFFFGYALFPVAAQPCLSFSHFVFLSLKSQRTNCSFLSNFCTLIPGSWRCKKRVSEIFLNQGMTGIVSEESGVGKSVEGISNGQRCQYGEALAEWRSSEQVENGITSTSPPYWDSDDGDDGPKPSELFGRYTWKIEKFSQINKRELRSSPFEVGGYKWYILIYPQGCDVCNHLSLFLCVANHDKLLPGWSHFAQFTIAVVNKDPKKSKYSDTLHRFWKKEHDWGWKKFMELSKVYDGFVDTSDNLIIKAQVQVIREKSERPFRCLDCQYRRELVRVYLTNVEQICRRFVEERRSKLGKLIEDKDRWSSFFSFWREIDHTSKRHMSREKTDVILKVVVKHFFIEKEVTSTLVMDSLHSGLKALEGQTKNQKAKVKLPDAEEIPAPIVHVEKDMFVLVDDVLLLLERVAVEPLPPKDEKCPQNRTKDGSSGEDFNKDSIERDERRLTELGRRTLEIFVLAHIFSNKIEVAYQEAVALKRQEELIREEEAAWQAESDQKAKRGSEREKKSKKKQAKQKRNNRKGKDKGREERSTVSVHEKNQDNAADDKNDSKMDEALAFSEKPDAMEDVSDVSDSVDGVAEMLQPDSEDRDASPVNWDTDASEVHCPSDARNNGIGGASTIQNGMSEKRSCSVIDDSSSTCSTDSLPSVVINDLHKGNSSSNYKVQKLPSRGKDRGKTSSDVSSWTNEIDSQPSRSAADAGDANNESGSVKTGKSESEVVVLCLQDQLKWAEQHVVKKEEEFLSVKKRGVRDLLEAQRSVDNDSLQKEKISAVASSPISPPRNLSSSIQMKLEHKTSTTVYPVHVRKTSLSGSQQTDKDPSSPFTSAISVPAGSKTEIQKTSTARLVERSEAQVPMMSRPSSAPLVPGPRPTAPVASMVQTAPLLARSVSATARLGPDPLPATHRHAPQSYRNVIMGNPVASTAVSLTHSSSSSSGVNPLPGYSQSSSSVSSVFLSQSSDILDKSAGQSGVHFSMIARDVLQNGPQWIESSQRESSRMFFDKPSRLDDAQNHDLCRTVHSRSTGNMSTEFPACASGRQNQGLMVDEFPHLDIINDLLDDEHGIGKSAKSSSAFQSLNNGPQLLNRQFTFPGDLAANDDLGSSTSSCRFERSRSYHHDHRFQGGYRLSGGDYDSLRDYNPPMSRVHCVNGQVDGLIPNQWQVAGSDLLYLGMRNTENDNHGYYPDYSNMTCGVNGYTVFRP</sequence>
<feature type="chain" id="PRO_5042945708" description="MATH domain-containing protein" evidence="2">
    <location>
        <begin position="20"/>
        <end position="1204"/>
    </location>
</feature>
<proteinExistence type="predicted"/>
<feature type="region of interest" description="Disordered" evidence="1">
    <location>
        <begin position="418"/>
        <end position="443"/>
    </location>
</feature>
<organism evidence="4 5">
    <name type="scientific">Phaseolus coccineus</name>
    <name type="common">Scarlet runner bean</name>
    <name type="synonym">Phaseolus multiflorus</name>
    <dbReference type="NCBI Taxonomy" id="3886"/>
    <lineage>
        <taxon>Eukaryota</taxon>
        <taxon>Viridiplantae</taxon>
        <taxon>Streptophyta</taxon>
        <taxon>Embryophyta</taxon>
        <taxon>Tracheophyta</taxon>
        <taxon>Spermatophyta</taxon>
        <taxon>Magnoliopsida</taxon>
        <taxon>eudicotyledons</taxon>
        <taxon>Gunneridae</taxon>
        <taxon>Pentapetalae</taxon>
        <taxon>rosids</taxon>
        <taxon>fabids</taxon>
        <taxon>Fabales</taxon>
        <taxon>Fabaceae</taxon>
        <taxon>Papilionoideae</taxon>
        <taxon>50 kb inversion clade</taxon>
        <taxon>NPAAA clade</taxon>
        <taxon>indigoferoid/millettioid clade</taxon>
        <taxon>Phaseoleae</taxon>
        <taxon>Phaseolus</taxon>
    </lineage>
</organism>
<dbReference type="Gene3D" id="2.60.210.10">
    <property type="entry name" value="Apoptosis, Tumor Necrosis Factor Receptor Associated Protein 2, Chain A"/>
    <property type="match status" value="1"/>
</dbReference>
<protein>
    <recommendedName>
        <fullName evidence="3">MATH domain-containing protein</fullName>
    </recommendedName>
</protein>
<feature type="compositionally biased region" description="Basic and acidic residues" evidence="1">
    <location>
        <begin position="499"/>
        <end position="511"/>
    </location>
</feature>
<accession>A0AAN9MKB7</accession>
<feature type="compositionally biased region" description="Basic residues" evidence="1">
    <location>
        <begin position="512"/>
        <end position="529"/>
    </location>
</feature>
<evidence type="ECO:0000313" key="4">
    <source>
        <dbReference type="EMBL" id="KAK7356430.1"/>
    </source>
</evidence>
<evidence type="ECO:0000259" key="3">
    <source>
        <dbReference type="PROSITE" id="PS50144"/>
    </source>
</evidence>
<feature type="domain" description="MATH" evidence="3">
    <location>
        <begin position="134"/>
        <end position="257"/>
    </location>
</feature>
<feature type="compositionally biased region" description="Basic and acidic residues" evidence="1">
    <location>
        <begin position="530"/>
        <end position="569"/>
    </location>
</feature>
<dbReference type="PANTHER" id="PTHR47477:SF14">
    <property type="entry name" value="MEPRIN AND TRAF (MATH)-LIKE DOMAIN PROTEIN"/>
    <property type="match status" value="1"/>
</dbReference>
<reference evidence="4 5" key="1">
    <citation type="submission" date="2024-01" db="EMBL/GenBank/DDBJ databases">
        <title>The genomes of 5 underutilized Papilionoideae crops provide insights into root nodulation and disease resistanc.</title>
        <authorList>
            <person name="Jiang F."/>
        </authorList>
    </citation>
    <scope>NUCLEOTIDE SEQUENCE [LARGE SCALE GENOMIC DNA]</scope>
    <source>
        <strain evidence="4">JINMINGXINNONG_FW02</strain>
        <tissue evidence="4">Leaves</tissue>
    </source>
</reference>
<dbReference type="CDD" id="cd00121">
    <property type="entry name" value="MATH"/>
    <property type="match status" value="1"/>
</dbReference>
<dbReference type="InterPro" id="IPR008974">
    <property type="entry name" value="TRAF-like"/>
</dbReference>
<keyword evidence="2" id="KW-0732">Signal</keyword>
<feature type="region of interest" description="Disordered" evidence="1">
    <location>
        <begin position="854"/>
        <end position="875"/>
    </location>
</feature>
<feature type="region of interest" description="Disordered" evidence="1">
    <location>
        <begin position="813"/>
        <end position="841"/>
    </location>
</feature>
<dbReference type="SUPFAM" id="SSF49599">
    <property type="entry name" value="TRAF domain-like"/>
    <property type="match status" value="1"/>
</dbReference>
<dbReference type="Pfam" id="PF22486">
    <property type="entry name" value="MATH_2"/>
    <property type="match status" value="1"/>
</dbReference>
<evidence type="ECO:0000313" key="5">
    <source>
        <dbReference type="Proteomes" id="UP001374584"/>
    </source>
</evidence>
<dbReference type="AlphaFoldDB" id="A0AAN9MKB7"/>
<feature type="compositionally biased region" description="Low complexity" evidence="1">
    <location>
        <begin position="635"/>
        <end position="653"/>
    </location>
</feature>
<feature type="signal peptide" evidence="2">
    <location>
        <begin position="1"/>
        <end position="19"/>
    </location>
</feature>
<gene>
    <name evidence="4" type="ORF">VNO80_15701</name>
</gene>
<dbReference type="Proteomes" id="UP001374584">
    <property type="component" value="Unassembled WGS sequence"/>
</dbReference>
<keyword evidence="5" id="KW-1185">Reference proteome</keyword>
<feature type="compositionally biased region" description="Basic and acidic residues" evidence="1">
    <location>
        <begin position="765"/>
        <end position="774"/>
    </location>
</feature>
<comment type="caution">
    <text evidence="4">The sequence shown here is derived from an EMBL/GenBank/DDBJ whole genome shotgun (WGS) entry which is preliminary data.</text>
</comment>
<name>A0AAN9MKB7_PHACN</name>
<feature type="compositionally biased region" description="Polar residues" evidence="1">
    <location>
        <begin position="683"/>
        <end position="699"/>
    </location>
</feature>
<feature type="region of interest" description="Disordered" evidence="1">
    <location>
        <begin position="493"/>
        <end position="716"/>
    </location>
</feature>
<dbReference type="InterPro" id="IPR055327">
    <property type="entry name" value="TRAF1A/B"/>
</dbReference>
<dbReference type="PROSITE" id="PS50144">
    <property type="entry name" value="MATH"/>
    <property type="match status" value="1"/>
</dbReference>
<feature type="region of interest" description="Disordered" evidence="1">
    <location>
        <begin position="765"/>
        <end position="788"/>
    </location>
</feature>
<evidence type="ECO:0000256" key="2">
    <source>
        <dbReference type="SAM" id="SignalP"/>
    </source>
</evidence>